<comment type="caution">
    <text evidence="1">The sequence shown here is derived from an EMBL/GenBank/DDBJ whole genome shotgun (WGS) entry which is preliminary data.</text>
</comment>
<dbReference type="Proteomes" id="UP001501442">
    <property type="component" value="Unassembled WGS sequence"/>
</dbReference>
<protein>
    <recommendedName>
        <fullName evidence="3">Nudix hydrolase domain-containing protein</fullName>
    </recommendedName>
</protein>
<evidence type="ECO:0000313" key="2">
    <source>
        <dbReference type="Proteomes" id="UP001501442"/>
    </source>
</evidence>
<dbReference type="RefSeq" id="WP_345428895.1">
    <property type="nucleotide sequence ID" value="NZ_BAABHK010000001.1"/>
</dbReference>
<keyword evidence="2" id="KW-1185">Reference proteome</keyword>
<evidence type="ECO:0000313" key="1">
    <source>
        <dbReference type="EMBL" id="GAA4620552.1"/>
    </source>
</evidence>
<organism evidence="1 2">
    <name type="scientific">Actinoallomurus vinaceus</name>
    <dbReference type="NCBI Taxonomy" id="1080074"/>
    <lineage>
        <taxon>Bacteria</taxon>
        <taxon>Bacillati</taxon>
        <taxon>Actinomycetota</taxon>
        <taxon>Actinomycetes</taxon>
        <taxon>Streptosporangiales</taxon>
        <taxon>Thermomonosporaceae</taxon>
        <taxon>Actinoallomurus</taxon>
    </lineage>
</organism>
<sequence>MSRAAQPDSEEVVRVLRAVPPSVEGAKTSAELAELAGLGPDGAGRVDAVLAVLKAFGVLAVRPGPDGGARFKAATPLATSFIRSVAEYLANDSSILRNWGRTGVSDAPYSDSLVLSGPQFLFAMEQNRLSGRGDSAVPLDRVEIAQAVIKAASGPGRDARYLVQYDGRARQYQLIGGHRRHDDLTIEHTVIRELEEELTDFTFDHRTDSLVELQRIASKRVSRTYAVLTHYDITIYLLRGRRERLTLGPMDRWVTERELLDGRTTDGTPIIFGLVGLPDGLSGLEPTLPAVRRATTLDVIRRHPWEAAGIVLAVLGLIASIIPLF</sequence>
<dbReference type="InterPro" id="IPR015797">
    <property type="entry name" value="NUDIX_hydrolase-like_dom_sf"/>
</dbReference>
<dbReference type="EMBL" id="BAABHK010000001">
    <property type="protein sequence ID" value="GAA4620552.1"/>
    <property type="molecule type" value="Genomic_DNA"/>
</dbReference>
<accession>A0ABP8U2Y2</accession>
<dbReference type="SUPFAM" id="SSF55811">
    <property type="entry name" value="Nudix"/>
    <property type="match status" value="1"/>
</dbReference>
<gene>
    <name evidence="1" type="ORF">GCM10023196_005000</name>
</gene>
<dbReference type="Gene3D" id="3.90.79.10">
    <property type="entry name" value="Nucleoside Triphosphate Pyrophosphohydrolase"/>
    <property type="match status" value="1"/>
</dbReference>
<name>A0ABP8U2Y2_9ACTN</name>
<proteinExistence type="predicted"/>
<reference evidence="2" key="1">
    <citation type="journal article" date="2019" name="Int. J. Syst. Evol. Microbiol.">
        <title>The Global Catalogue of Microorganisms (GCM) 10K type strain sequencing project: providing services to taxonomists for standard genome sequencing and annotation.</title>
        <authorList>
            <consortium name="The Broad Institute Genomics Platform"/>
            <consortium name="The Broad Institute Genome Sequencing Center for Infectious Disease"/>
            <person name="Wu L."/>
            <person name="Ma J."/>
        </authorList>
    </citation>
    <scope>NUCLEOTIDE SEQUENCE [LARGE SCALE GENOMIC DNA]</scope>
    <source>
        <strain evidence="2">JCM 17939</strain>
    </source>
</reference>
<evidence type="ECO:0008006" key="3">
    <source>
        <dbReference type="Google" id="ProtNLM"/>
    </source>
</evidence>